<dbReference type="CDD" id="cd06529">
    <property type="entry name" value="S24_LexA-like"/>
    <property type="match status" value="1"/>
</dbReference>
<reference evidence="10" key="1">
    <citation type="journal article" date="2019" name="Int. J. Syst. Evol. Microbiol.">
        <title>The Global Catalogue of Microorganisms (GCM) 10K type strain sequencing project: providing services to taxonomists for standard genome sequencing and annotation.</title>
        <authorList>
            <consortium name="The Broad Institute Genomics Platform"/>
            <consortium name="The Broad Institute Genome Sequencing Center for Infectious Disease"/>
            <person name="Wu L."/>
            <person name="Ma J."/>
        </authorList>
    </citation>
    <scope>NUCLEOTIDE SEQUENCE [LARGE SCALE GENOMIC DNA]</scope>
    <source>
        <strain evidence="10">JCM 9458</strain>
    </source>
</reference>
<dbReference type="PANTHER" id="PTHR33516:SF2">
    <property type="entry name" value="LEXA REPRESSOR-RELATED"/>
    <property type="match status" value="1"/>
</dbReference>
<protein>
    <recommendedName>
        <fullName evidence="8">Peptidase S24/S26A/S26B/S26C domain-containing protein</fullName>
    </recommendedName>
</protein>
<evidence type="ECO:0000259" key="8">
    <source>
        <dbReference type="Pfam" id="PF00717"/>
    </source>
</evidence>
<feature type="domain" description="Peptidase S24/S26A/S26B/S26C" evidence="8">
    <location>
        <begin position="12"/>
        <end position="109"/>
    </location>
</feature>
<comment type="caution">
    <text evidence="9">The sequence shown here is derived from an EMBL/GenBank/DDBJ whole genome shotgun (WGS) entry which is preliminary data.</text>
</comment>
<gene>
    <name evidence="9" type="ORF">GCM10020369_81550</name>
</gene>
<dbReference type="InterPro" id="IPR015927">
    <property type="entry name" value="Peptidase_S24_S26A/B/C"/>
</dbReference>
<keyword evidence="3 7" id="KW-0378">Hydrolase</keyword>
<keyword evidence="4 7" id="KW-0068">Autocatalytic cleavage</keyword>
<dbReference type="RefSeq" id="WP_345733707.1">
    <property type="nucleotide sequence ID" value="NZ_BAAAYN010000082.1"/>
</dbReference>
<name>A0ABP6TDF3_9ACTN</name>
<evidence type="ECO:0000256" key="3">
    <source>
        <dbReference type="ARBA" id="ARBA00022801"/>
    </source>
</evidence>
<evidence type="ECO:0000256" key="4">
    <source>
        <dbReference type="ARBA" id="ARBA00022813"/>
    </source>
</evidence>
<keyword evidence="2" id="KW-0227">DNA damage</keyword>
<comment type="similarity">
    <text evidence="1 7">Belongs to the peptidase S24 family.</text>
</comment>
<dbReference type="InterPro" id="IPR006197">
    <property type="entry name" value="Peptidase_S24_LexA"/>
</dbReference>
<keyword evidence="5" id="KW-0234">DNA repair</keyword>
<accession>A0ABP6TDF3</accession>
<proteinExistence type="inferred from homology"/>
<dbReference type="InterPro" id="IPR036286">
    <property type="entry name" value="LexA/Signal_pep-like_sf"/>
</dbReference>
<dbReference type="SUPFAM" id="SSF51306">
    <property type="entry name" value="LexA/Signal peptidase"/>
    <property type="match status" value="1"/>
</dbReference>
<evidence type="ECO:0000256" key="7">
    <source>
        <dbReference type="RuleBase" id="RU003991"/>
    </source>
</evidence>
<evidence type="ECO:0000313" key="10">
    <source>
        <dbReference type="Proteomes" id="UP001501676"/>
    </source>
</evidence>
<evidence type="ECO:0000313" key="9">
    <source>
        <dbReference type="EMBL" id="GAA3398341.1"/>
    </source>
</evidence>
<dbReference type="PANTHER" id="PTHR33516">
    <property type="entry name" value="LEXA REPRESSOR"/>
    <property type="match status" value="1"/>
</dbReference>
<dbReference type="Pfam" id="PF00717">
    <property type="entry name" value="Peptidase_S24"/>
    <property type="match status" value="1"/>
</dbReference>
<keyword evidence="10" id="KW-1185">Reference proteome</keyword>
<evidence type="ECO:0000256" key="1">
    <source>
        <dbReference type="ARBA" id="ARBA00007484"/>
    </source>
</evidence>
<evidence type="ECO:0000256" key="5">
    <source>
        <dbReference type="ARBA" id="ARBA00023204"/>
    </source>
</evidence>
<evidence type="ECO:0000256" key="6">
    <source>
        <dbReference type="ARBA" id="ARBA00023236"/>
    </source>
</evidence>
<keyword evidence="6" id="KW-0742">SOS response</keyword>
<dbReference type="InterPro" id="IPR050077">
    <property type="entry name" value="LexA_repressor"/>
</dbReference>
<dbReference type="EMBL" id="BAAAYN010000082">
    <property type="protein sequence ID" value="GAA3398341.1"/>
    <property type="molecule type" value="Genomic_DNA"/>
</dbReference>
<evidence type="ECO:0000256" key="2">
    <source>
        <dbReference type="ARBA" id="ARBA00022763"/>
    </source>
</evidence>
<sequence length="116" mass="12599">MAPPEPTGRRREHLEDALTLPISLVSHGDFFTLRVRGDSMIEAAICDGDLVVVRKQPTADHGDIVAAALDGETIVQVLEVTDGHVRLAPRNPHYAPVDADHATILGRVVSILRRLP</sequence>
<dbReference type="PRINTS" id="PR00726">
    <property type="entry name" value="LEXASERPTASE"/>
</dbReference>
<organism evidence="9 10">
    <name type="scientific">Cryptosporangium minutisporangium</name>
    <dbReference type="NCBI Taxonomy" id="113569"/>
    <lineage>
        <taxon>Bacteria</taxon>
        <taxon>Bacillati</taxon>
        <taxon>Actinomycetota</taxon>
        <taxon>Actinomycetes</taxon>
        <taxon>Cryptosporangiales</taxon>
        <taxon>Cryptosporangiaceae</taxon>
        <taxon>Cryptosporangium</taxon>
    </lineage>
</organism>
<dbReference type="Proteomes" id="UP001501676">
    <property type="component" value="Unassembled WGS sequence"/>
</dbReference>
<dbReference type="Gene3D" id="2.10.109.10">
    <property type="entry name" value="Umud Fragment, subunit A"/>
    <property type="match status" value="1"/>
</dbReference>
<dbReference type="InterPro" id="IPR039418">
    <property type="entry name" value="LexA-like"/>
</dbReference>